<evidence type="ECO:0000256" key="6">
    <source>
        <dbReference type="ARBA" id="ARBA00022800"/>
    </source>
</evidence>
<keyword evidence="2 10" id="KW-0819">tRNA processing</keyword>
<dbReference type="PANTHER" id="PTHR39643:SF1">
    <property type="entry name" value="CCA-ADDING ENZYME"/>
    <property type="match status" value="1"/>
</dbReference>
<dbReference type="InterPro" id="IPR011068">
    <property type="entry name" value="NuclTrfase_I-like_C"/>
</dbReference>
<dbReference type="SUPFAM" id="SSF81301">
    <property type="entry name" value="Nucleotidyltransferase"/>
    <property type="match status" value="1"/>
</dbReference>
<sequence>MSSIEEILREVLPEVIPGEELVRKAKKAEEELRRRLDSALSNYPDIEYRFLGSYARDTWLPESLEIDVFLLFPEHYSFEELERIGIEVGKSVVDSYEMRYAAHPYVHGLVAGVEVDVVPCYRLKSPERIKSAVDRTPFHHEWLKDRIRGKENDVRLLKRFLKAGNLYGAEFKVRGFSGYLCELLVVFYGSFENLVRNATRWRREMVIDVENGKIELKKDQRSLFVVDPVDRKRNVAANLSVDNFARFVERCRLFIENPSPEFFRTASRAVDVDRLREELEGRFVYAVSFERPPIVEDNLYTQLERAERRIRKVLEDNEFQVLRSGHHAGERCYLLFETTAGEISKVKKHYGPKIESYENSMRFLRKNREYERFFEDGRYVTYRRRKLRRAEQVIEHAIATQHESMGKDLSDYIRDGSVHSGEEILSLHELLEFLTEFLGVRE</sequence>
<dbReference type="Gene3D" id="3.30.70.1550">
    <property type="entry name" value="Archaeal tRNA CCA-adding enzyme catalytic domain"/>
    <property type="match status" value="1"/>
</dbReference>
<evidence type="ECO:0000256" key="10">
    <source>
        <dbReference type="HAMAP-Rule" id="MF_01264"/>
    </source>
</evidence>
<evidence type="ECO:0000256" key="7">
    <source>
        <dbReference type="ARBA" id="ARBA00022840"/>
    </source>
</evidence>
<feature type="domain" description="tRNA nucleotidyltransferase substrate binding" evidence="13">
    <location>
        <begin position="152"/>
        <end position="263"/>
    </location>
</feature>
<dbReference type="InterPro" id="IPR043519">
    <property type="entry name" value="NT_sf"/>
</dbReference>
<dbReference type="Pfam" id="PF09249">
    <property type="entry name" value="tRNA_NucTransf2"/>
    <property type="match status" value="1"/>
</dbReference>
<feature type="binding site" evidence="10">
    <location>
        <position position="139"/>
    </location>
    <ligand>
        <name>CTP</name>
        <dbReference type="ChEBI" id="CHEBI:37563"/>
    </ligand>
</feature>
<evidence type="ECO:0000256" key="4">
    <source>
        <dbReference type="ARBA" id="ARBA00022723"/>
    </source>
</evidence>
<dbReference type="EC" id="2.7.7.72" evidence="10"/>
<evidence type="ECO:0000313" key="16">
    <source>
        <dbReference type="Proteomes" id="UP000034723"/>
    </source>
</evidence>
<comment type="catalytic activity">
    <reaction evidence="10">
        <text>a tRNA with a 3' CCA end + 2 CTP + ATP = a tRNA with a 3' CCACCA end + 3 diphosphate</text>
        <dbReference type="Rhea" id="RHEA:76235"/>
        <dbReference type="Rhea" id="RHEA-COMP:10468"/>
        <dbReference type="Rhea" id="RHEA-COMP:18655"/>
        <dbReference type="ChEBI" id="CHEBI:30616"/>
        <dbReference type="ChEBI" id="CHEBI:33019"/>
        <dbReference type="ChEBI" id="CHEBI:37563"/>
        <dbReference type="ChEBI" id="CHEBI:83071"/>
        <dbReference type="ChEBI" id="CHEBI:195187"/>
    </reaction>
</comment>
<accession>A0A0F7IF22</accession>
<keyword evidence="8 10" id="KW-0460">Magnesium</keyword>
<keyword evidence="9 10" id="KW-0694">RNA-binding</keyword>
<dbReference type="Pfam" id="PF01909">
    <property type="entry name" value="NTP_transf_2"/>
    <property type="match status" value="1"/>
</dbReference>
<dbReference type="FunCoup" id="A0A0F7IF22">
    <property type="interactions" value="5"/>
</dbReference>
<keyword evidence="11" id="KW-0175">Coiled coil</keyword>
<feature type="binding site" evidence="10">
    <location>
        <position position="167"/>
    </location>
    <ligand>
        <name>ATP</name>
        <dbReference type="ChEBI" id="CHEBI:30616"/>
    </ligand>
</feature>
<dbReference type="HOGENOM" id="CLU_044679_1_0_2"/>
<dbReference type="InterPro" id="IPR006116">
    <property type="entry name" value="NT_2-5OAS_ClassI-CCAase"/>
</dbReference>
<keyword evidence="16" id="KW-1185">Reference proteome</keyword>
<dbReference type="InterPro" id="IPR008229">
    <property type="entry name" value="CCA-adding_arc"/>
</dbReference>
<dbReference type="RefSeq" id="WP_048095582.1">
    <property type="nucleotide sequence ID" value="NZ_CP011267.1"/>
</dbReference>
<dbReference type="InterPro" id="IPR042090">
    <property type="entry name" value="CCA_tRNA_nucleotrans_2"/>
</dbReference>
<feature type="binding site" evidence="10">
    <location>
        <position position="158"/>
    </location>
    <ligand>
        <name>CTP</name>
        <dbReference type="ChEBI" id="CHEBI:37563"/>
    </ligand>
</feature>
<dbReference type="GO" id="GO:0004810">
    <property type="term" value="F:CCA tRNA nucleotidyltransferase activity"/>
    <property type="evidence" value="ECO:0007669"/>
    <property type="project" value="UniProtKB-UniRule"/>
</dbReference>
<dbReference type="Pfam" id="PF21133">
    <property type="entry name" value="CAA_C"/>
    <property type="match status" value="1"/>
</dbReference>
<evidence type="ECO:0000256" key="11">
    <source>
        <dbReference type="SAM" id="Coils"/>
    </source>
</evidence>
<feature type="binding site" evidence="10">
    <location>
        <position position="65"/>
    </location>
    <ligand>
        <name>Mg(2+)</name>
        <dbReference type="ChEBI" id="CHEBI:18420"/>
    </ligand>
</feature>
<dbReference type="Gene3D" id="1.10.1410.30">
    <property type="entry name" value="CCA tRNA nucleotidyltransferase, domain 2"/>
    <property type="match status" value="1"/>
</dbReference>
<feature type="binding site" evidence="10">
    <location>
        <position position="116"/>
    </location>
    <ligand>
        <name>Mg(2+)</name>
        <dbReference type="ChEBI" id="CHEBI:18420"/>
    </ligand>
</feature>
<evidence type="ECO:0000259" key="14">
    <source>
        <dbReference type="Pfam" id="PF21133"/>
    </source>
</evidence>
<comment type="function">
    <text evidence="10">Catalyzes the addition and repair of the essential 3'-terminal CCA sequence in tRNAs without using a nucleic acid template. Adds these three nucleotides in the order of C, C, and A to the tRNA nucleotide-73, using CTP and ATP as substrates and producing inorganic pyrophosphate. tRNA 3'-terminal CCA addition is required both for tRNA processing and repair. Also involved in tRNA surveillance by mediating tandem CCA addition to generate a CCACCA at the 3' terminus of unstable tRNAs. While stable tRNAs receive only 3'-terminal CCA, unstable tRNAs are marked with CCACCA and rapidly degraded.</text>
</comment>
<feature type="binding site" evidence="10">
    <location>
        <position position="56"/>
    </location>
    <ligand>
        <name>CTP</name>
        <dbReference type="ChEBI" id="CHEBI:37563"/>
    </ligand>
</feature>
<dbReference type="STRING" id="113653.GAH_01396"/>
<evidence type="ECO:0000259" key="12">
    <source>
        <dbReference type="Pfam" id="PF01909"/>
    </source>
</evidence>
<dbReference type="SUPFAM" id="SSF81631">
    <property type="entry name" value="PAP/OAS1 substrate-binding domain"/>
    <property type="match status" value="1"/>
</dbReference>
<dbReference type="AlphaFoldDB" id="A0A0F7IF22"/>
<comment type="similarity">
    <text evidence="10">Belongs to the tRNA nucleotidyltransferase/poly(A) polymerase family. Archaeal CCA-adding enzyme subfamily.</text>
</comment>
<protein>
    <recommendedName>
        <fullName evidence="10">CCA-adding enzyme</fullName>
        <ecNumber evidence="10">2.7.7.72</ecNumber>
    </recommendedName>
    <alternativeName>
        <fullName evidence="10">CCA tRNA nucleotidyltransferase</fullName>
    </alternativeName>
    <alternativeName>
        <fullName evidence="10">tRNA CCA-pyrophosphorylase</fullName>
    </alternativeName>
    <alternativeName>
        <fullName evidence="10">tRNA adenylyl-/cytidylyl- transferase</fullName>
    </alternativeName>
    <alternativeName>
        <fullName evidence="10">tRNA nucleotidyltransferase</fullName>
    </alternativeName>
    <alternativeName>
        <fullName evidence="10">tRNA-NT</fullName>
    </alternativeName>
</protein>
<keyword evidence="4 10" id="KW-0479">Metal-binding</keyword>
<dbReference type="EMBL" id="CP011267">
    <property type="protein sequence ID" value="AKG91310.1"/>
    <property type="molecule type" value="Genomic_DNA"/>
</dbReference>
<proteinExistence type="inferred from homology"/>
<dbReference type="KEGG" id="gah:GAH_01396"/>
<comment type="catalytic activity">
    <reaction evidence="10">
        <text>a tRNA precursor + 2 CTP + ATP = a tRNA with a 3' CCA end + 3 diphosphate</text>
        <dbReference type="Rhea" id="RHEA:14433"/>
        <dbReference type="Rhea" id="RHEA-COMP:10465"/>
        <dbReference type="Rhea" id="RHEA-COMP:10468"/>
        <dbReference type="ChEBI" id="CHEBI:30616"/>
        <dbReference type="ChEBI" id="CHEBI:33019"/>
        <dbReference type="ChEBI" id="CHEBI:37563"/>
        <dbReference type="ChEBI" id="CHEBI:74896"/>
        <dbReference type="ChEBI" id="CHEBI:83071"/>
        <dbReference type="EC" id="2.7.7.72"/>
    </reaction>
</comment>
<dbReference type="PIRSF" id="PIRSF005335">
    <property type="entry name" value="CCA_arch"/>
    <property type="match status" value="1"/>
</dbReference>
<dbReference type="Gene3D" id="3.30.460.10">
    <property type="entry name" value="Beta Polymerase, domain 2"/>
    <property type="match status" value="1"/>
</dbReference>
<dbReference type="GO" id="GO:0005524">
    <property type="term" value="F:ATP binding"/>
    <property type="evidence" value="ECO:0007669"/>
    <property type="project" value="UniProtKB-UniRule"/>
</dbReference>
<dbReference type="Proteomes" id="UP000034723">
    <property type="component" value="Chromosome"/>
</dbReference>
<evidence type="ECO:0000256" key="8">
    <source>
        <dbReference type="ARBA" id="ARBA00022842"/>
    </source>
</evidence>
<keyword evidence="3 10" id="KW-0548">Nucleotidyltransferase</keyword>
<dbReference type="PATRIC" id="fig|113653.22.peg.1378"/>
<keyword evidence="5 10" id="KW-0547">Nucleotide-binding</keyword>
<feature type="coiled-coil region" evidence="11">
    <location>
        <begin position="296"/>
        <end position="323"/>
    </location>
</feature>
<evidence type="ECO:0000256" key="1">
    <source>
        <dbReference type="ARBA" id="ARBA00022679"/>
    </source>
</evidence>
<feature type="binding site" evidence="10">
    <location>
        <position position="158"/>
    </location>
    <ligand>
        <name>ATP</name>
        <dbReference type="ChEBI" id="CHEBI:30616"/>
    </ligand>
</feature>
<dbReference type="HAMAP" id="MF_01264">
    <property type="entry name" value="CCA_arch"/>
    <property type="match status" value="1"/>
</dbReference>
<keyword evidence="6 10" id="KW-0692">RNA repair</keyword>
<dbReference type="GO" id="GO:0000049">
    <property type="term" value="F:tRNA binding"/>
    <property type="evidence" value="ECO:0007669"/>
    <property type="project" value="UniProtKB-UniRule"/>
</dbReference>
<gene>
    <name evidence="10" type="primary">cca</name>
    <name evidence="15" type="ORF">GAH_01396</name>
</gene>
<dbReference type="SUPFAM" id="SSF55003">
    <property type="entry name" value="PAP/Archaeal CCA-adding enzyme, C-terminal domain"/>
    <property type="match status" value="1"/>
</dbReference>
<evidence type="ECO:0000259" key="13">
    <source>
        <dbReference type="Pfam" id="PF09249"/>
    </source>
</evidence>
<dbReference type="InterPro" id="IPR002934">
    <property type="entry name" value="Polymerase_NTP_transf_dom"/>
</dbReference>
<dbReference type="InParanoid" id="A0A0F7IF22"/>
<dbReference type="CDD" id="cd05400">
    <property type="entry name" value="NT_2-5OAS_ClassI-CCAase"/>
    <property type="match status" value="1"/>
</dbReference>
<keyword evidence="7 10" id="KW-0067">ATP-binding</keyword>
<evidence type="ECO:0000313" key="15">
    <source>
        <dbReference type="EMBL" id="AKG91310.1"/>
    </source>
</evidence>
<feature type="binding site" evidence="10">
    <location>
        <position position="167"/>
    </location>
    <ligand>
        <name>CTP</name>
        <dbReference type="ChEBI" id="CHEBI:37563"/>
    </ligand>
</feature>
<feature type="binding site" evidence="10">
    <location>
        <position position="53"/>
    </location>
    <ligand>
        <name>ATP</name>
        <dbReference type="ChEBI" id="CHEBI:30616"/>
    </ligand>
</feature>
<evidence type="ECO:0000256" key="3">
    <source>
        <dbReference type="ARBA" id="ARBA00022695"/>
    </source>
</evidence>
<comment type="cofactor">
    <cofactor evidence="10">
        <name>Mg(2+)</name>
        <dbReference type="ChEBI" id="CHEBI:18420"/>
    </cofactor>
</comment>
<feature type="binding site" evidence="10">
    <location>
        <position position="56"/>
    </location>
    <ligand>
        <name>ATP</name>
        <dbReference type="ChEBI" id="CHEBI:30616"/>
    </ligand>
</feature>
<dbReference type="GO" id="GO:0000287">
    <property type="term" value="F:magnesium ion binding"/>
    <property type="evidence" value="ECO:0007669"/>
    <property type="project" value="UniProtKB-UniRule"/>
</dbReference>
<dbReference type="GO" id="GO:0001680">
    <property type="term" value="P:tRNA 3'-terminal CCA addition"/>
    <property type="evidence" value="ECO:0007669"/>
    <property type="project" value="UniProtKB-UniRule"/>
</dbReference>
<dbReference type="Gene3D" id="3.30.70.590">
    <property type="entry name" value="Poly(A) polymerase predicted RNA binding domain"/>
    <property type="match status" value="1"/>
</dbReference>
<feature type="binding site" evidence="10">
    <location>
        <position position="53"/>
    </location>
    <ligand>
        <name>CTP</name>
        <dbReference type="ChEBI" id="CHEBI:37563"/>
    </ligand>
</feature>
<name>A0A0F7IF22_9EURY</name>
<dbReference type="GeneID" id="24803966"/>
<evidence type="ECO:0000256" key="5">
    <source>
        <dbReference type="ARBA" id="ARBA00022741"/>
    </source>
</evidence>
<dbReference type="GO" id="GO:0042245">
    <property type="term" value="P:RNA repair"/>
    <property type="evidence" value="ECO:0007669"/>
    <property type="project" value="UniProtKB-KW"/>
</dbReference>
<reference evidence="15 16" key="1">
    <citation type="submission" date="2015-04" db="EMBL/GenBank/DDBJ databases">
        <title>The complete genome sequence of the hyperthermophilic, obligate iron-reducing archaeon Geoglobus ahangari strain 234T.</title>
        <authorList>
            <person name="Manzella M.P."/>
            <person name="Holmes D.E."/>
            <person name="Rocheleau J.M."/>
            <person name="Chung A."/>
            <person name="Reguera G."/>
            <person name="Kashefi K."/>
        </authorList>
    </citation>
    <scope>NUCLEOTIDE SEQUENCE [LARGE SCALE GENOMIC DNA]</scope>
    <source>
        <strain evidence="15 16">234</strain>
    </source>
</reference>
<comment type="subunit">
    <text evidence="10">Homodimer.</text>
</comment>
<dbReference type="OrthoDB" id="7378at2157"/>
<dbReference type="PANTHER" id="PTHR39643">
    <property type="entry name" value="CCA-ADDING ENZYME"/>
    <property type="match status" value="1"/>
</dbReference>
<feature type="binding site" evidence="10">
    <location>
        <position position="139"/>
    </location>
    <ligand>
        <name>ATP</name>
        <dbReference type="ChEBI" id="CHEBI:30616"/>
    </ligand>
</feature>
<evidence type="ECO:0000256" key="2">
    <source>
        <dbReference type="ARBA" id="ARBA00022694"/>
    </source>
</evidence>
<evidence type="ECO:0000256" key="9">
    <source>
        <dbReference type="ARBA" id="ARBA00022884"/>
    </source>
</evidence>
<keyword evidence="1 10" id="KW-0808">Transferase</keyword>
<feature type="domain" description="CCA-adding enzyme C-terminal" evidence="14">
    <location>
        <begin position="281"/>
        <end position="421"/>
    </location>
</feature>
<dbReference type="GO" id="GO:0160016">
    <property type="term" value="F:CCACCA tRNA nucleotidyltransferase activity"/>
    <property type="evidence" value="ECO:0007669"/>
    <property type="project" value="RHEA"/>
</dbReference>
<feature type="binding site" evidence="10">
    <location>
        <position position="67"/>
    </location>
    <ligand>
        <name>Mg(2+)</name>
        <dbReference type="ChEBI" id="CHEBI:18420"/>
    </ligand>
</feature>
<comment type="miscellaneous">
    <text evidence="10">A single active site specifically recognizes both ATP and CTP and is responsible for their addition.</text>
</comment>
<organism evidence="15 16">
    <name type="scientific">Geoglobus ahangari</name>
    <dbReference type="NCBI Taxonomy" id="113653"/>
    <lineage>
        <taxon>Archaea</taxon>
        <taxon>Methanobacteriati</taxon>
        <taxon>Methanobacteriota</taxon>
        <taxon>Archaeoglobi</taxon>
        <taxon>Archaeoglobales</taxon>
        <taxon>Archaeoglobaceae</taxon>
        <taxon>Geoglobus</taxon>
    </lineage>
</organism>
<dbReference type="NCBIfam" id="TIGR03671">
    <property type="entry name" value="cca_archaeal"/>
    <property type="match status" value="1"/>
</dbReference>
<dbReference type="InterPro" id="IPR048833">
    <property type="entry name" value="CAA_C"/>
</dbReference>
<dbReference type="InterPro" id="IPR015329">
    <property type="entry name" value="tRNA_NucTransf2"/>
</dbReference>
<feature type="domain" description="Polymerase nucleotidyl transferase" evidence="12">
    <location>
        <begin position="37"/>
        <end position="139"/>
    </location>
</feature>